<evidence type="ECO:0000313" key="7">
    <source>
        <dbReference type="Proteomes" id="UP001138709"/>
    </source>
</evidence>
<dbReference type="InterPro" id="IPR046348">
    <property type="entry name" value="SIS_dom_sf"/>
</dbReference>
<dbReference type="SUPFAM" id="SSF53697">
    <property type="entry name" value="SIS domain"/>
    <property type="match status" value="1"/>
</dbReference>
<dbReference type="AlphaFoldDB" id="A0A9X9X7A0"/>
<dbReference type="Proteomes" id="UP001138709">
    <property type="component" value="Unassembled WGS sequence"/>
</dbReference>
<keyword evidence="2" id="KW-0238">DNA-binding</keyword>
<dbReference type="InterPro" id="IPR001347">
    <property type="entry name" value="SIS_dom"/>
</dbReference>
<evidence type="ECO:0000259" key="5">
    <source>
        <dbReference type="PROSITE" id="PS51464"/>
    </source>
</evidence>
<dbReference type="Gene3D" id="3.40.50.10490">
    <property type="entry name" value="Glucose-6-phosphate isomerase like protein, domain 1"/>
    <property type="match status" value="1"/>
</dbReference>
<dbReference type="GO" id="GO:1901135">
    <property type="term" value="P:carbohydrate derivative metabolic process"/>
    <property type="evidence" value="ECO:0007669"/>
    <property type="project" value="InterPro"/>
</dbReference>
<dbReference type="Gene3D" id="1.10.10.10">
    <property type="entry name" value="Winged helix-like DNA-binding domain superfamily/Winged helix DNA-binding domain"/>
    <property type="match status" value="1"/>
</dbReference>
<evidence type="ECO:0000313" key="6">
    <source>
        <dbReference type="EMBL" id="MBR0679586.1"/>
    </source>
</evidence>
<protein>
    <submittedName>
        <fullName evidence="6">MurR/RpiR family transcriptional regulator</fullName>
    </submittedName>
</protein>
<reference evidence="6" key="2">
    <citation type="journal article" date="2021" name="Syst. Appl. Microbiol.">
        <title>Roseomonas hellenica sp. nov., isolated from roots of wild-growing Alkanna tinctoria.</title>
        <authorList>
            <person name="Rat A."/>
            <person name="Naranjo H.D."/>
            <person name="Lebbe L."/>
            <person name="Cnockaert M."/>
            <person name="Krigas N."/>
            <person name="Grigoriadou K."/>
            <person name="Maloupa E."/>
            <person name="Willems A."/>
        </authorList>
    </citation>
    <scope>NUCLEOTIDE SEQUENCE</scope>
    <source>
        <strain evidence="6">LMG 31228</strain>
    </source>
</reference>
<keyword evidence="3" id="KW-0804">Transcription</keyword>
<reference evidence="6" key="1">
    <citation type="submission" date="2020-01" db="EMBL/GenBank/DDBJ databases">
        <authorList>
            <person name="Rat A."/>
        </authorList>
    </citation>
    <scope>NUCLEOTIDE SEQUENCE</scope>
    <source>
        <strain evidence="6">LMG 31228</strain>
    </source>
</reference>
<keyword evidence="1" id="KW-0805">Transcription regulation</keyword>
<accession>A0A9X9X7A0</accession>
<feature type="domain" description="SIS" evidence="5">
    <location>
        <begin position="137"/>
        <end position="275"/>
    </location>
</feature>
<dbReference type="GO" id="GO:0003677">
    <property type="term" value="F:DNA binding"/>
    <property type="evidence" value="ECO:0007669"/>
    <property type="project" value="UniProtKB-KW"/>
</dbReference>
<dbReference type="PANTHER" id="PTHR30514:SF18">
    <property type="entry name" value="RPIR-FAMILY TRANSCRIPTIONAL REGULATOR"/>
    <property type="match status" value="1"/>
</dbReference>
<keyword evidence="7" id="KW-1185">Reference proteome</keyword>
<gene>
    <name evidence="6" type="ORF">GXW74_03745</name>
</gene>
<dbReference type="CDD" id="cd05013">
    <property type="entry name" value="SIS_RpiR"/>
    <property type="match status" value="1"/>
</dbReference>
<comment type="caution">
    <text evidence="6">The sequence shown here is derived from an EMBL/GenBank/DDBJ whole genome shotgun (WGS) entry which is preliminary data.</text>
</comment>
<dbReference type="PANTHER" id="PTHR30514">
    <property type="entry name" value="GLUCOKINASE"/>
    <property type="match status" value="1"/>
</dbReference>
<dbReference type="InterPro" id="IPR035472">
    <property type="entry name" value="RpiR-like_SIS"/>
</dbReference>
<dbReference type="EMBL" id="JAAEDL010000002">
    <property type="protein sequence ID" value="MBR0679586.1"/>
    <property type="molecule type" value="Genomic_DNA"/>
</dbReference>
<proteinExistence type="predicted"/>
<organism evidence="6 7">
    <name type="scientific">Neoroseomonas eburnea</name>
    <dbReference type="NCBI Taxonomy" id="1346889"/>
    <lineage>
        <taxon>Bacteria</taxon>
        <taxon>Pseudomonadati</taxon>
        <taxon>Pseudomonadota</taxon>
        <taxon>Alphaproteobacteria</taxon>
        <taxon>Acetobacterales</taxon>
        <taxon>Acetobacteraceae</taxon>
        <taxon>Neoroseomonas</taxon>
    </lineage>
</organism>
<name>A0A9X9X7A0_9PROT</name>
<dbReference type="InterPro" id="IPR009057">
    <property type="entry name" value="Homeodomain-like_sf"/>
</dbReference>
<feature type="domain" description="HTH rpiR-type" evidence="4">
    <location>
        <begin position="4"/>
        <end position="80"/>
    </location>
</feature>
<evidence type="ECO:0000259" key="4">
    <source>
        <dbReference type="PROSITE" id="PS51071"/>
    </source>
</evidence>
<dbReference type="InterPro" id="IPR000281">
    <property type="entry name" value="HTH_RpiR"/>
</dbReference>
<sequence>MDSDETAAALTALLPEVGAQMAGAARHILAHPQDVAVFSMRELARRAGVPPVTLVRLAQRLGLPGYAALRRRYVEGVRAGRVFGAAATRNTEAARGIAAAAARSGDAGGFAAEFFAAEHDILRAAESGLNAAALDEAVELLAGARRVFVAARRTPFPAAFALAYALRKARPDVLMLDDIAGAPEAPLEDLERGDVIVAITFAPYSRLVLGLVERAARAGARVIGLSDSGATPLARLAGRLLFVAPTASRAFPESALGALALANLLVAMTVARLGAPAQRRIRANEQRIVASGEYLEAGTAMRRR</sequence>
<evidence type="ECO:0000256" key="1">
    <source>
        <dbReference type="ARBA" id="ARBA00023015"/>
    </source>
</evidence>
<dbReference type="PROSITE" id="PS51071">
    <property type="entry name" value="HTH_RPIR"/>
    <property type="match status" value="1"/>
</dbReference>
<dbReference type="PROSITE" id="PS51464">
    <property type="entry name" value="SIS"/>
    <property type="match status" value="1"/>
</dbReference>
<dbReference type="SUPFAM" id="SSF46689">
    <property type="entry name" value="Homeodomain-like"/>
    <property type="match status" value="1"/>
</dbReference>
<evidence type="ECO:0000256" key="3">
    <source>
        <dbReference type="ARBA" id="ARBA00023163"/>
    </source>
</evidence>
<dbReference type="GO" id="GO:0003700">
    <property type="term" value="F:DNA-binding transcription factor activity"/>
    <property type="evidence" value="ECO:0007669"/>
    <property type="project" value="InterPro"/>
</dbReference>
<dbReference type="InterPro" id="IPR047640">
    <property type="entry name" value="RpiR-like"/>
</dbReference>
<dbReference type="Pfam" id="PF01380">
    <property type="entry name" value="SIS"/>
    <property type="match status" value="1"/>
</dbReference>
<evidence type="ECO:0000256" key="2">
    <source>
        <dbReference type="ARBA" id="ARBA00023125"/>
    </source>
</evidence>
<dbReference type="GO" id="GO:0097367">
    <property type="term" value="F:carbohydrate derivative binding"/>
    <property type="evidence" value="ECO:0007669"/>
    <property type="project" value="InterPro"/>
</dbReference>
<dbReference type="Pfam" id="PF01418">
    <property type="entry name" value="HTH_6"/>
    <property type="match status" value="1"/>
</dbReference>
<dbReference type="InterPro" id="IPR036388">
    <property type="entry name" value="WH-like_DNA-bd_sf"/>
</dbReference>
<dbReference type="RefSeq" id="WP_211844936.1">
    <property type="nucleotide sequence ID" value="NZ_JAAEDL010000002.1"/>
</dbReference>